<dbReference type="InterPro" id="IPR036890">
    <property type="entry name" value="HATPase_C_sf"/>
</dbReference>
<dbReference type="InterPro" id="IPR036097">
    <property type="entry name" value="HisK_dim/P_sf"/>
</dbReference>
<feature type="modified residue" description="4-aspartylphosphate" evidence="6">
    <location>
        <position position="52"/>
    </location>
</feature>
<evidence type="ECO:0000256" key="3">
    <source>
        <dbReference type="ARBA" id="ARBA00022553"/>
    </source>
</evidence>
<dbReference type="InterPro" id="IPR003661">
    <property type="entry name" value="HisK_dim/P_dom"/>
</dbReference>
<evidence type="ECO:0000256" key="2">
    <source>
        <dbReference type="ARBA" id="ARBA00012438"/>
    </source>
</evidence>
<dbReference type="CDD" id="cd00082">
    <property type="entry name" value="HisKA"/>
    <property type="match status" value="1"/>
</dbReference>
<comment type="catalytic activity">
    <reaction evidence="1">
        <text>ATP + protein L-histidine = ADP + protein N-phospho-L-histidine.</text>
        <dbReference type="EC" id="2.7.13.3"/>
    </reaction>
</comment>
<dbReference type="Pfam" id="PF02518">
    <property type="entry name" value="HATPase_c"/>
    <property type="match status" value="1"/>
</dbReference>
<evidence type="ECO:0000313" key="10">
    <source>
        <dbReference type="Proteomes" id="UP000662314"/>
    </source>
</evidence>
<dbReference type="SUPFAM" id="SSF47384">
    <property type="entry name" value="Homodimeric domain of signal transducing histidine kinase"/>
    <property type="match status" value="1"/>
</dbReference>
<protein>
    <recommendedName>
        <fullName evidence="2">histidine kinase</fullName>
        <ecNumber evidence="2">2.7.13.3</ecNumber>
    </recommendedName>
</protein>
<dbReference type="Gene3D" id="1.10.287.130">
    <property type="match status" value="1"/>
</dbReference>
<organism evidence="9 10">
    <name type="scientific">Dendronalium phyllosphericum CENA369</name>
    <dbReference type="NCBI Taxonomy" id="1725256"/>
    <lineage>
        <taxon>Bacteria</taxon>
        <taxon>Bacillati</taxon>
        <taxon>Cyanobacteriota</taxon>
        <taxon>Cyanophyceae</taxon>
        <taxon>Nostocales</taxon>
        <taxon>Nostocaceae</taxon>
        <taxon>Dendronalium</taxon>
        <taxon>Dendronalium phyllosphericum</taxon>
    </lineage>
</organism>
<gene>
    <name evidence="9" type="ORF">I8752_30610</name>
</gene>
<dbReference type="SMART" id="SM00387">
    <property type="entry name" value="HATPase_c"/>
    <property type="match status" value="1"/>
</dbReference>
<evidence type="ECO:0000256" key="5">
    <source>
        <dbReference type="ARBA" id="ARBA00023012"/>
    </source>
</evidence>
<dbReference type="PRINTS" id="PR00344">
    <property type="entry name" value="BCTRLSENSOR"/>
</dbReference>
<sequence>MYTILIVEDEHQVRENIQEILELSDFATLIAPNGKIGLEIAKEKLPDLIICDIMMPELDGYSVLSALRQHEATANIPLIFVTAKADRSNFRQGMEFGADDYLTKPFTPEELLNAISTRLEKQAVVKRKSQAQLDELRMNIAHSLPHELNTPLNGILGMSQLLLDNCGKIHESEEIEIAELIHTSANRLYRLTQRFLLYSNLELIAREPEKVRQLQEKSVKCIAQTIINAVSLQKAKEVDREKDLKLELQASIVQIPEEKLSSIIEELIDNAFKFSLPSSEVRVICSVNNNKFRLYIIDNGKGMTVQEIEKIGAFFQFNRKSYEQQGSGLGLSIVQHIVKLYNGKFTINSIPGRQTIVKIVLPCECN</sequence>
<dbReference type="InterPro" id="IPR004358">
    <property type="entry name" value="Sig_transdc_His_kin-like_C"/>
</dbReference>
<dbReference type="SMART" id="SM00448">
    <property type="entry name" value="REC"/>
    <property type="match status" value="1"/>
</dbReference>
<dbReference type="SMART" id="SM00388">
    <property type="entry name" value="HisKA"/>
    <property type="match status" value="1"/>
</dbReference>
<dbReference type="PROSITE" id="PS50110">
    <property type="entry name" value="RESPONSE_REGULATORY"/>
    <property type="match status" value="1"/>
</dbReference>
<feature type="domain" description="Response regulatory" evidence="8">
    <location>
        <begin position="3"/>
        <end position="119"/>
    </location>
</feature>
<dbReference type="Proteomes" id="UP000662314">
    <property type="component" value="Unassembled WGS sequence"/>
</dbReference>
<dbReference type="SUPFAM" id="SSF52172">
    <property type="entry name" value="CheY-like"/>
    <property type="match status" value="1"/>
</dbReference>
<keyword evidence="3 6" id="KW-0597">Phosphoprotein</keyword>
<dbReference type="InterPro" id="IPR001789">
    <property type="entry name" value="Sig_transdc_resp-reg_receiver"/>
</dbReference>
<dbReference type="CDD" id="cd00075">
    <property type="entry name" value="HATPase"/>
    <property type="match status" value="1"/>
</dbReference>
<dbReference type="RefSeq" id="WP_214435939.1">
    <property type="nucleotide sequence ID" value="NZ_CAWPUQ010000209.1"/>
</dbReference>
<dbReference type="Pfam" id="PF00072">
    <property type="entry name" value="Response_reg"/>
    <property type="match status" value="1"/>
</dbReference>
<keyword evidence="10" id="KW-1185">Reference proteome</keyword>
<dbReference type="PROSITE" id="PS50109">
    <property type="entry name" value="HIS_KIN"/>
    <property type="match status" value="1"/>
</dbReference>
<evidence type="ECO:0000256" key="6">
    <source>
        <dbReference type="PROSITE-ProRule" id="PRU00169"/>
    </source>
</evidence>
<name>A0A8J7LIW0_9NOST</name>
<dbReference type="InterPro" id="IPR003594">
    <property type="entry name" value="HATPase_dom"/>
</dbReference>
<evidence type="ECO:0000259" key="8">
    <source>
        <dbReference type="PROSITE" id="PS50110"/>
    </source>
</evidence>
<dbReference type="PANTHER" id="PTHR43547:SF2">
    <property type="entry name" value="HYBRID SIGNAL TRANSDUCTION HISTIDINE KINASE C"/>
    <property type="match status" value="1"/>
</dbReference>
<evidence type="ECO:0000259" key="7">
    <source>
        <dbReference type="PROSITE" id="PS50109"/>
    </source>
</evidence>
<dbReference type="GO" id="GO:0000155">
    <property type="term" value="F:phosphorelay sensor kinase activity"/>
    <property type="evidence" value="ECO:0007669"/>
    <property type="project" value="InterPro"/>
</dbReference>
<feature type="domain" description="Histidine kinase" evidence="7">
    <location>
        <begin position="143"/>
        <end position="365"/>
    </location>
</feature>
<reference evidence="9 10" key="1">
    <citation type="journal article" date="2021" name="Int. J. Syst. Evol. Microbiol.">
        <title>Amazonocrinis nigriterrae gen. nov., sp. nov., Atlanticothrix silvestris gen. nov., sp. nov. and Dendronalium phyllosphericum gen. nov., sp. nov., nostocacean cyanobacteria from Brazilian environments.</title>
        <authorList>
            <person name="Alvarenga D.O."/>
            <person name="Andreote A.P.D."/>
            <person name="Branco L.H.Z."/>
            <person name="Delbaje E."/>
            <person name="Cruz R.B."/>
            <person name="Varani A.M."/>
            <person name="Fiore M.F."/>
        </authorList>
    </citation>
    <scope>NUCLEOTIDE SEQUENCE [LARGE SCALE GENOMIC DNA]</scope>
    <source>
        <strain evidence="9 10">CENA369</strain>
    </source>
</reference>
<proteinExistence type="predicted"/>
<keyword evidence="5" id="KW-0902">Two-component regulatory system</keyword>
<dbReference type="AlphaFoldDB" id="A0A8J7LIW0"/>
<evidence type="ECO:0000256" key="4">
    <source>
        <dbReference type="ARBA" id="ARBA00022777"/>
    </source>
</evidence>
<dbReference type="EC" id="2.7.13.3" evidence="2"/>
<keyword evidence="4" id="KW-0808">Transferase</keyword>
<dbReference type="EMBL" id="JAECZA010000276">
    <property type="protein sequence ID" value="MBH8577243.1"/>
    <property type="molecule type" value="Genomic_DNA"/>
</dbReference>
<accession>A0A8J7LIW0</accession>
<keyword evidence="4" id="KW-0418">Kinase</keyword>
<dbReference type="PANTHER" id="PTHR43547">
    <property type="entry name" value="TWO-COMPONENT HISTIDINE KINASE"/>
    <property type="match status" value="1"/>
</dbReference>
<comment type="caution">
    <text evidence="9">The sequence shown here is derived from an EMBL/GenBank/DDBJ whole genome shotgun (WGS) entry which is preliminary data.</text>
</comment>
<dbReference type="Pfam" id="PF00512">
    <property type="entry name" value="HisKA"/>
    <property type="match status" value="1"/>
</dbReference>
<dbReference type="InterPro" id="IPR005467">
    <property type="entry name" value="His_kinase_dom"/>
</dbReference>
<evidence type="ECO:0000313" key="9">
    <source>
        <dbReference type="EMBL" id="MBH8577243.1"/>
    </source>
</evidence>
<dbReference type="CDD" id="cd17574">
    <property type="entry name" value="REC_OmpR"/>
    <property type="match status" value="1"/>
</dbReference>
<dbReference type="Gene3D" id="3.40.50.2300">
    <property type="match status" value="1"/>
</dbReference>
<dbReference type="SUPFAM" id="SSF55874">
    <property type="entry name" value="ATPase domain of HSP90 chaperone/DNA topoisomerase II/histidine kinase"/>
    <property type="match status" value="1"/>
</dbReference>
<dbReference type="InterPro" id="IPR011006">
    <property type="entry name" value="CheY-like_superfamily"/>
</dbReference>
<evidence type="ECO:0000256" key="1">
    <source>
        <dbReference type="ARBA" id="ARBA00000085"/>
    </source>
</evidence>
<dbReference type="Gene3D" id="3.30.565.10">
    <property type="entry name" value="Histidine kinase-like ATPase, C-terminal domain"/>
    <property type="match status" value="1"/>
</dbReference>